<protein>
    <submittedName>
        <fullName evidence="2">M48 family metallopeptidase</fullName>
    </submittedName>
</protein>
<evidence type="ECO:0000313" key="3">
    <source>
        <dbReference type="Proteomes" id="UP000621307"/>
    </source>
</evidence>
<dbReference type="PANTHER" id="PTHR30399:SF1">
    <property type="entry name" value="UTP PYROPHOSPHATASE"/>
    <property type="match status" value="1"/>
</dbReference>
<sequence>MTTITFGELSFEIRHSSKRRTVGITVERDGKLVLASPPEVPIETLEKIVSDKRYWIYSKLLKKELFNPQVKLKEYVSGEGFYYLGRSYRLKIVDEVQTQPILRLYQSRFELQRHSQSQGRENFIQWYRQHLQAILEQQIATLIKRVSASPRSIQVRELGNHWGSCGHKGDLYFHWRVAMLPRTMIEYLAVHELVHLIEPNHSSAFWERVERIVPNYQERKQWLAENGAIYNL</sequence>
<evidence type="ECO:0000259" key="1">
    <source>
        <dbReference type="Pfam" id="PF01863"/>
    </source>
</evidence>
<accession>A0ABR8BKQ8</accession>
<proteinExistence type="predicted"/>
<gene>
    <name evidence="2" type="ORF">H6G14_23085</name>
</gene>
<name>A0ABR8BKQ8_9NOSO</name>
<dbReference type="CDD" id="cd07344">
    <property type="entry name" value="M48_yhfN_like"/>
    <property type="match status" value="1"/>
</dbReference>
<reference evidence="2 3" key="1">
    <citation type="journal article" date="2020" name="ISME J.">
        <title>Comparative genomics reveals insights into cyanobacterial evolution and habitat adaptation.</title>
        <authorList>
            <person name="Chen M.Y."/>
            <person name="Teng W.K."/>
            <person name="Zhao L."/>
            <person name="Hu C.X."/>
            <person name="Zhou Y.K."/>
            <person name="Han B.P."/>
            <person name="Song L.R."/>
            <person name="Shu W.S."/>
        </authorList>
    </citation>
    <scope>NUCLEOTIDE SEQUENCE [LARGE SCALE GENOMIC DNA]</scope>
    <source>
        <strain evidence="2 3">FACHB-3921</strain>
    </source>
</reference>
<dbReference type="Gene3D" id="3.30.2010.10">
    <property type="entry name" value="Metalloproteases ('zincins'), catalytic domain"/>
    <property type="match status" value="1"/>
</dbReference>
<comment type="caution">
    <text evidence="2">The sequence shown here is derived from an EMBL/GenBank/DDBJ whole genome shotgun (WGS) entry which is preliminary data.</text>
</comment>
<feature type="domain" description="YgjP-like metallopeptidase" evidence="1">
    <location>
        <begin position="20"/>
        <end position="225"/>
    </location>
</feature>
<dbReference type="Pfam" id="PF01863">
    <property type="entry name" value="YgjP-like"/>
    <property type="match status" value="1"/>
</dbReference>
<dbReference type="PANTHER" id="PTHR30399">
    <property type="entry name" value="UNCHARACTERIZED PROTEIN YGJP"/>
    <property type="match status" value="1"/>
</dbReference>
<dbReference type="RefSeq" id="WP_190570063.1">
    <property type="nucleotide sequence ID" value="NZ_JACJQL010000045.1"/>
</dbReference>
<dbReference type="InterPro" id="IPR053136">
    <property type="entry name" value="UTP_pyrophosphatase-like"/>
</dbReference>
<keyword evidence="3" id="KW-1185">Reference proteome</keyword>
<organism evidence="2 3">
    <name type="scientific">Nostoc parmelioides FACHB-3921</name>
    <dbReference type="NCBI Taxonomy" id="2692909"/>
    <lineage>
        <taxon>Bacteria</taxon>
        <taxon>Bacillati</taxon>
        <taxon>Cyanobacteriota</taxon>
        <taxon>Cyanophyceae</taxon>
        <taxon>Nostocales</taxon>
        <taxon>Nostocaceae</taxon>
        <taxon>Nostoc</taxon>
    </lineage>
</organism>
<dbReference type="Proteomes" id="UP000621307">
    <property type="component" value="Unassembled WGS sequence"/>
</dbReference>
<dbReference type="InterPro" id="IPR002725">
    <property type="entry name" value="YgjP-like_metallopeptidase"/>
</dbReference>
<evidence type="ECO:0000313" key="2">
    <source>
        <dbReference type="EMBL" id="MBD2254159.1"/>
    </source>
</evidence>
<dbReference type="EMBL" id="JACJQL010000045">
    <property type="protein sequence ID" value="MBD2254159.1"/>
    <property type="molecule type" value="Genomic_DNA"/>
</dbReference>